<keyword evidence="6 10" id="KW-1133">Transmembrane helix</keyword>
<keyword evidence="8 10" id="KW-0445">Lipid transport</keyword>
<dbReference type="GO" id="GO:0000422">
    <property type="term" value="P:autophagy of mitochondrion"/>
    <property type="evidence" value="ECO:0007669"/>
    <property type="project" value="TreeGrafter"/>
</dbReference>
<keyword evidence="4 10" id="KW-0813">Transport</keyword>
<feature type="transmembrane region" description="Helical" evidence="10">
    <location>
        <begin position="530"/>
        <end position="551"/>
    </location>
</feature>
<dbReference type="PANTHER" id="PTHR13038">
    <property type="entry name" value="APG9 AUTOPHAGY 9"/>
    <property type="match status" value="1"/>
</dbReference>
<dbReference type="AlphaFoldDB" id="A0AA36GJP8"/>
<keyword evidence="7 10" id="KW-0072">Autophagy</keyword>
<comment type="caution">
    <text evidence="12">The sequence shown here is derived from an EMBL/GenBank/DDBJ whole genome shotgun (WGS) entry which is preliminary data.</text>
</comment>
<feature type="compositionally biased region" description="Acidic residues" evidence="11">
    <location>
        <begin position="801"/>
        <end position="818"/>
    </location>
</feature>
<protein>
    <recommendedName>
        <fullName evidence="3 10">Autophagy-related protein 9</fullName>
    </recommendedName>
</protein>
<feature type="transmembrane region" description="Helical" evidence="10">
    <location>
        <begin position="432"/>
        <end position="451"/>
    </location>
</feature>
<feature type="compositionally biased region" description="Basic residues" evidence="11">
    <location>
        <begin position="1"/>
        <end position="10"/>
    </location>
</feature>
<evidence type="ECO:0000256" key="7">
    <source>
        <dbReference type="ARBA" id="ARBA00023006"/>
    </source>
</evidence>
<feature type="region of interest" description="Disordered" evidence="11">
    <location>
        <begin position="42"/>
        <end position="97"/>
    </location>
</feature>
<name>A0AA36GJP8_CYLNA</name>
<dbReference type="GO" id="GO:0061709">
    <property type="term" value="P:reticulophagy"/>
    <property type="evidence" value="ECO:0007669"/>
    <property type="project" value="TreeGrafter"/>
</dbReference>
<keyword evidence="13" id="KW-1185">Reference proteome</keyword>
<feature type="compositionally biased region" description="Polar residues" evidence="11">
    <location>
        <begin position="47"/>
        <end position="61"/>
    </location>
</feature>
<evidence type="ECO:0000256" key="10">
    <source>
        <dbReference type="RuleBase" id="RU364027"/>
    </source>
</evidence>
<evidence type="ECO:0000256" key="6">
    <source>
        <dbReference type="ARBA" id="ARBA00022989"/>
    </source>
</evidence>
<dbReference type="Proteomes" id="UP001176961">
    <property type="component" value="Unassembled WGS sequence"/>
</dbReference>
<feature type="region of interest" description="Disordered" evidence="11">
    <location>
        <begin position="1"/>
        <end position="24"/>
    </location>
</feature>
<evidence type="ECO:0000256" key="9">
    <source>
        <dbReference type="ARBA" id="ARBA00023136"/>
    </source>
</evidence>
<feature type="region of interest" description="Disordered" evidence="11">
    <location>
        <begin position="793"/>
        <end position="826"/>
    </location>
</feature>
<comment type="subcellular location">
    <subcellularLocation>
        <location evidence="1 10">Preautophagosomal structure membrane</location>
        <topology evidence="1 10">Multi-pass membrane protein</topology>
    </subcellularLocation>
</comment>
<gene>
    <name evidence="12" type="ORF">CYNAS_LOCUS1418</name>
</gene>
<dbReference type="InterPro" id="IPR007241">
    <property type="entry name" value="Autophagy-rel_prot_9"/>
</dbReference>
<dbReference type="GO" id="GO:0034045">
    <property type="term" value="C:phagophore assembly site membrane"/>
    <property type="evidence" value="ECO:0007669"/>
    <property type="project" value="UniProtKB-SubCell"/>
</dbReference>
<dbReference type="GO" id="GO:0006869">
    <property type="term" value="P:lipid transport"/>
    <property type="evidence" value="ECO:0007669"/>
    <property type="project" value="UniProtKB-KW"/>
</dbReference>
<proteinExistence type="inferred from homology"/>
<feature type="transmembrane region" description="Helical" evidence="10">
    <location>
        <begin position="186"/>
        <end position="206"/>
    </location>
</feature>
<dbReference type="GO" id="GO:0034497">
    <property type="term" value="P:protein localization to phagophore assembly site"/>
    <property type="evidence" value="ECO:0007669"/>
    <property type="project" value="TreeGrafter"/>
</dbReference>
<feature type="transmembrane region" description="Helical" evidence="10">
    <location>
        <begin position="463"/>
        <end position="482"/>
    </location>
</feature>
<feature type="transmembrane region" description="Helical" evidence="10">
    <location>
        <begin position="347"/>
        <end position="371"/>
    </location>
</feature>
<dbReference type="PANTHER" id="PTHR13038:SF10">
    <property type="entry name" value="AUTOPHAGY-RELATED PROTEIN 9"/>
    <property type="match status" value="1"/>
</dbReference>
<accession>A0AA36GJP8</accession>
<keyword evidence="9 10" id="KW-0472">Membrane</keyword>
<comment type="similarity">
    <text evidence="2 10">Belongs to the ATG9 family.</text>
</comment>
<sequence length="826" mass="92945">MWSSRSKKSYQRIDDDYEDGDQRASACSSILPIMHTGRNILFGGGSAQSESAPLISGSSTPADPYNPPPSTHVVGSSRNDEVNPTPPSMASSSRHSDRRWDHIDNLDRFFTLVYDYHQGGGFVTIAVKKLLGLAQFVFVVTFSTFFLQCIDYDVLFANKNVSTTGTTLTGKRSFNDAVIENCAGHLHPLVILSLLVALVFWISRVIKTAYYLLQLHEIQLFYHSALLIEDAQLSNLTWHAVVMRICEVQKRLQLIVDRDHVSPIDLYNRILRFKNYLVALVNKRVLPPVINVPFVGPVPYFPNGLKSNLRRILFFGSTSPWAGPYLKEEYKDLDNLETLTRQMEKDVAMYGFLNLMFFPLIFLYQILYSFFTLSELIKRRPDALGIRRYSNYGRYRVRHFNELTHELNARLNRSHVYANAYMNQFYSTLTEVFAKNVAFVAGAIAGVLAILSAWDEDVLQIEHVLTVISVCGVIIVICHGMIPDENLVWQPEVLLAHVTSELNYVPAEWKGQAHTEQVRREFEQFFQLKWMFLLQELSSPILTPFILLFWVRPNCRELVRFFYENTIRVDGLGDVCSYALMDVARHGDAKWNGSMTNPTAAPAFDGKTELSVLHFATTNPEWNPPPASAQFLQRFRSRLEQDIASAVHPGTLGEEGNLLMESVHSLVSSVRPKHRNPLLGDGLHRMDGPIGSIGGTLLSTLNQVNPQAVDSLTRSLQQSGIDLDSVGAGMRIQTLFLRGMHEESLRRSSATAAGYGASIAVNPAQSIFGVPQLSQMDESMAPENASHSRLILRPNLPGTNEEFEDDEHNQNGDSDDDEAPPHFMNV</sequence>
<dbReference type="Pfam" id="PF04109">
    <property type="entry name" value="ATG9"/>
    <property type="match status" value="1"/>
</dbReference>
<evidence type="ECO:0000256" key="2">
    <source>
        <dbReference type="ARBA" id="ARBA00006185"/>
    </source>
</evidence>
<evidence type="ECO:0000256" key="4">
    <source>
        <dbReference type="ARBA" id="ARBA00022448"/>
    </source>
</evidence>
<evidence type="ECO:0000256" key="3">
    <source>
        <dbReference type="ARBA" id="ARBA00018074"/>
    </source>
</evidence>
<dbReference type="GO" id="GO:0034727">
    <property type="term" value="P:piecemeal microautophagy of the nucleus"/>
    <property type="evidence" value="ECO:0007669"/>
    <property type="project" value="TreeGrafter"/>
</dbReference>
<evidence type="ECO:0000256" key="11">
    <source>
        <dbReference type="SAM" id="MobiDB-lite"/>
    </source>
</evidence>
<evidence type="ECO:0000313" key="12">
    <source>
        <dbReference type="EMBL" id="CAJ0589435.1"/>
    </source>
</evidence>
<evidence type="ECO:0000313" key="13">
    <source>
        <dbReference type="Proteomes" id="UP001176961"/>
    </source>
</evidence>
<organism evidence="12 13">
    <name type="scientific">Cylicocyclus nassatus</name>
    <name type="common">Nematode worm</name>
    <dbReference type="NCBI Taxonomy" id="53992"/>
    <lineage>
        <taxon>Eukaryota</taxon>
        <taxon>Metazoa</taxon>
        <taxon>Ecdysozoa</taxon>
        <taxon>Nematoda</taxon>
        <taxon>Chromadorea</taxon>
        <taxon>Rhabditida</taxon>
        <taxon>Rhabditina</taxon>
        <taxon>Rhabditomorpha</taxon>
        <taxon>Strongyloidea</taxon>
        <taxon>Strongylidae</taxon>
        <taxon>Cylicocyclus</taxon>
    </lineage>
</organism>
<feature type="transmembrane region" description="Helical" evidence="10">
    <location>
        <begin position="130"/>
        <end position="147"/>
    </location>
</feature>
<keyword evidence="5 10" id="KW-0812">Transmembrane</keyword>
<comment type="function">
    <text evidence="10">Phospholipid scramblase involved in autophagy. Cycles between the preautophagosomal structure/phagophore assembly site (PAS) and the cytoplasmic vesicle pool and supplies membrane for the growing autophagosome. Lipid scramblase activity plays a key role in preautophagosomal structure/phagophore assembly by distributing the phospholipids that arrive through ATG2 from the cytoplasmic to the luminal leaflet of the bilayer, thereby driving autophagosomal membrane expansion.</text>
</comment>
<evidence type="ECO:0000256" key="5">
    <source>
        <dbReference type="ARBA" id="ARBA00022692"/>
    </source>
</evidence>
<dbReference type="GO" id="GO:0005776">
    <property type="term" value="C:autophagosome"/>
    <property type="evidence" value="ECO:0007669"/>
    <property type="project" value="TreeGrafter"/>
</dbReference>
<dbReference type="EMBL" id="CATQJL010000001">
    <property type="protein sequence ID" value="CAJ0589435.1"/>
    <property type="molecule type" value="Genomic_DNA"/>
</dbReference>
<evidence type="ECO:0000256" key="8">
    <source>
        <dbReference type="ARBA" id="ARBA00023055"/>
    </source>
</evidence>
<reference evidence="12" key="1">
    <citation type="submission" date="2023-07" db="EMBL/GenBank/DDBJ databases">
        <authorList>
            <consortium name="CYATHOMIX"/>
        </authorList>
    </citation>
    <scope>NUCLEOTIDE SEQUENCE</scope>
    <source>
        <strain evidence="12">N/A</strain>
    </source>
</reference>
<evidence type="ECO:0000256" key="1">
    <source>
        <dbReference type="ARBA" id="ARBA00004511"/>
    </source>
</evidence>